<dbReference type="InterPro" id="IPR025351">
    <property type="entry name" value="Pvc16_N"/>
</dbReference>
<name>Q1QPZ3_NITHX</name>
<gene>
    <name evidence="3" type="ordered locus">Nham_0828</name>
</gene>
<evidence type="ECO:0000313" key="4">
    <source>
        <dbReference type="Proteomes" id="UP000001953"/>
    </source>
</evidence>
<keyword evidence="4" id="KW-1185">Reference proteome</keyword>
<evidence type="ECO:0000256" key="1">
    <source>
        <dbReference type="SAM" id="MobiDB-lite"/>
    </source>
</evidence>
<organism evidence="3 4">
    <name type="scientific">Nitrobacter hamburgensis (strain DSM 10229 / NCIMB 13809 / X14)</name>
    <dbReference type="NCBI Taxonomy" id="323097"/>
    <lineage>
        <taxon>Bacteria</taxon>
        <taxon>Pseudomonadati</taxon>
        <taxon>Pseudomonadota</taxon>
        <taxon>Alphaproteobacteria</taxon>
        <taxon>Hyphomicrobiales</taxon>
        <taxon>Nitrobacteraceae</taxon>
        <taxon>Nitrobacter</taxon>
    </lineage>
</organism>
<dbReference type="OrthoDB" id="527247at2"/>
<evidence type="ECO:0000259" key="2">
    <source>
        <dbReference type="Pfam" id="PF14065"/>
    </source>
</evidence>
<protein>
    <recommendedName>
        <fullName evidence="2">Pvc16 N-terminal domain-containing protein</fullName>
    </recommendedName>
</protein>
<dbReference type="KEGG" id="nha:Nham_0828"/>
<dbReference type="STRING" id="323097.Nham_0828"/>
<sequence>MSSPLAIAAVTAILKDLLNEGLINNDLSPVGSFAVSALPPDRITTGETEDNRLNLFLYQVTPNIGWRNAQLPSRDTQGARLANPPLALDLHYLLTAYGSVDLNAEILLGFAMDLLNETPILTRDMVRRALTPQNPVPVALIPPDTQGRTAIDLADQIETLKIVPQFLSADELSKLWTAMQARYRPTVAYQVTTVIIQGTRPTRTALPVLSRGQGDSGVATQPSTAAPLPDWPTLTALTIVSAPGEGPRTGAEMGDTLLLQGVLLAGNTVTAEFRHRRLANPLEIVATPGPDAGSMTLDLPGAADAAAPNWPAGAYGVALRIVRAGKPIRRTNELPLTLAPRLTAVPTLGMASGQRNLTLAVAPPVWPEQRVDILVGNDPYQATVAAKTETLVVPVPGLTPSDVPIPVRLRVDGAENNLVRDRRLQPPQFDPQQSVMVPA</sequence>
<dbReference type="Proteomes" id="UP000001953">
    <property type="component" value="Chromosome"/>
</dbReference>
<reference evidence="3 4" key="1">
    <citation type="submission" date="2006-03" db="EMBL/GenBank/DDBJ databases">
        <title>Complete sequence of chromosome of Nitrobacter hamburgensis X14.</title>
        <authorList>
            <consortium name="US DOE Joint Genome Institute"/>
            <person name="Copeland A."/>
            <person name="Lucas S."/>
            <person name="Lapidus A."/>
            <person name="Barry K."/>
            <person name="Detter J.C."/>
            <person name="Glavina del Rio T."/>
            <person name="Hammon N."/>
            <person name="Israni S."/>
            <person name="Dalin E."/>
            <person name="Tice H."/>
            <person name="Pitluck S."/>
            <person name="Chain P."/>
            <person name="Malfatti S."/>
            <person name="Shin M."/>
            <person name="Vergez L."/>
            <person name="Schmutz J."/>
            <person name="Larimer F."/>
            <person name="Land M."/>
            <person name="Hauser L."/>
            <person name="Kyrpides N."/>
            <person name="Ivanova N."/>
            <person name="Ward B."/>
            <person name="Arp D."/>
            <person name="Klotz M."/>
            <person name="Stein L."/>
            <person name="O'Mullan G."/>
            <person name="Starkenburg S."/>
            <person name="Sayavedra L."/>
            <person name="Poret-Peterson A.T."/>
            <person name="Gentry M.E."/>
            <person name="Bruce D."/>
            <person name="Richardson P."/>
        </authorList>
    </citation>
    <scope>NUCLEOTIDE SEQUENCE [LARGE SCALE GENOMIC DNA]</scope>
    <source>
        <strain evidence="4">DSM 10229 / NCIMB 13809 / X14</strain>
    </source>
</reference>
<proteinExistence type="predicted"/>
<dbReference type="RefSeq" id="WP_011509405.1">
    <property type="nucleotide sequence ID" value="NC_007964.1"/>
</dbReference>
<feature type="region of interest" description="Disordered" evidence="1">
    <location>
        <begin position="206"/>
        <end position="227"/>
    </location>
</feature>
<evidence type="ECO:0000313" key="3">
    <source>
        <dbReference type="EMBL" id="ABE61704.1"/>
    </source>
</evidence>
<dbReference type="Pfam" id="PF14065">
    <property type="entry name" value="Pvc16_N"/>
    <property type="match status" value="1"/>
</dbReference>
<dbReference type="EMBL" id="CP000319">
    <property type="protein sequence ID" value="ABE61704.1"/>
    <property type="molecule type" value="Genomic_DNA"/>
</dbReference>
<dbReference type="HOGENOM" id="CLU_052029_0_0_5"/>
<feature type="domain" description="Pvc16 N-terminal" evidence="2">
    <location>
        <begin position="9"/>
        <end position="209"/>
    </location>
</feature>
<dbReference type="AlphaFoldDB" id="Q1QPZ3"/>
<accession>Q1QPZ3</accession>
<dbReference type="eggNOG" id="ENOG502ZC8H">
    <property type="taxonomic scope" value="Bacteria"/>
</dbReference>